<reference evidence="1" key="1">
    <citation type="submission" date="2020-06" db="EMBL/GenBank/DDBJ databases">
        <title>Legume-microbial interactions unlock mineral nutrients during tropical forest succession.</title>
        <authorList>
            <person name="Epihov D.Z."/>
        </authorList>
    </citation>
    <scope>NUCLEOTIDE SEQUENCE [LARGE SCALE GENOMIC DNA]</scope>
    <source>
        <strain evidence="1">Pan2503</strain>
    </source>
</reference>
<dbReference type="Gene3D" id="2.130.10.10">
    <property type="entry name" value="YVTN repeat-like/Quinoprotein amine dehydrogenase"/>
    <property type="match status" value="1"/>
</dbReference>
<dbReference type="GO" id="GO:0010411">
    <property type="term" value="P:xyloglucan metabolic process"/>
    <property type="evidence" value="ECO:0007669"/>
    <property type="project" value="TreeGrafter"/>
</dbReference>
<comment type="caution">
    <text evidence="1">The sequence shown here is derived from an EMBL/GenBank/DDBJ whole genome shotgun (WGS) entry which is preliminary data.</text>
</comment>
<gene>
    <name evidence="1" type="ORF">HRJ53_09855</name>
</gene>
<dbReference type="Proteomes" id="UP000567293">
    <property type="component" value="Unassembled WGS sequence"/>
</dbReference>
<dbReference type="PANTHER" id="PTHR43739">
    <property type="entry name" value="XYLOGLUCANASE (EUROFUNG)"/>
    <property type="match status" value="1"/>
</dbReference>
<dbReference type="InterPro" id="IPR052025">
    <property type="entry name" value="Xyloglucanase_GH74"/>
</dbReference>
<dbReference type="AlphaFoldDB" id="A0A7V8SWG9"/>
<proteinExistence type="predicted"/>
<organism evidence="1 2">
    <name type="scientific">Candidatus Acidiferrum panamense</name>
    <dbReference type="NCBI Taxonomy" id="2741543"/>
    <lineage>
        <taxon>Bacteria</taxon>
        <taxon>Pseudomonadati</taxon>
        <taxon>Acidobacteriota</taxon>
        <taxon>Terriglobia</taxon>
        <taxon>Candidatus Acidiferrales</taxon>
        <taxon>Candidatus Acidiferrum</taxon>
    </lineage>
</organism>
<dbReference type="PANTHER" id="PTHR43739:SF5">
    <property type="entry name" value="EXO-ALPHA-SIALIDASE"/>
    <property type="match status" value="1"/>
</dbReference>
<accession>A0A7V8SWG9</accession>
<evidence type="ECO:0000313" key="2">
    <source>
        <dbReference type="Proteomes" id="UP000567293"/>
    </source>
</evidence>
<sequence>MRSEALITSTRTNLTLLVGTTKGAFLICGGNDRSGWAIQGPYCDGWPINHVVGDPETGTLWAGGGGEWHGAGIWCSEDGGTNWKVTRLTKGKMDDWAANDPHFAKMIGWTSEPLPFTDTFAQIWSLGYAHGTLYAGTKPASLLASENGGKDWERIRALTDHPSAGSWNPGGAGLVLHTIVSDPGNPKKLWVGISAAGVFATEDGGETWERRNRLSNAEAGSHHDHPAAPRDGDIGHCIHNMMRAPGTSDLLYQQNHYGVWRSADGGRSWDDRTKGLPSTFGFPIRVHPRDPNTIWTLPLNGDMAGRFPLDAAAAVWRSSDGGHTWQAMRQGLPQKGCFFTVLRQAMAGDERDPAGIYFGTNSGSVFASLDEGENWQEIARHLPTILAVEALERR</sequence>
<dbReference type="SUPFAM" id="SSF110296">
    <property type="entry name" value="Oligoxyloglucan reducing end-specific cellobiohydrolase"/>
    <property type="match status" value="1"/>
</dbReference>
<dbReference type="CDD" id="cd15482">
    <property type="entry name" value="Sialidase_non-viral"/>
    <property type="match status" value="1"/>
</dbReference>
<name>A0A7V8SWG9_9BACT</name>
<dbReference type="InterPro" id="IPR015943">
    <property type="entry name" value="WD40/YVTN_repeat-like_dom_sf"/>
</dbReference>
<dbReference type="EMBL" id="JACDQQ010000949">
    <property type="protein sequence ID" value="MBA0085290.1"/>
    <property type="molecule type" value="Genomic_DNA"/>
</dbReference>
<protein>
    <submittedName>
        <fullName evidence="1">Exo-alpha-sialidase</fullName>
    </submittedName>
</protein>
<evidence type="ECO:0000313" key="1">
    <source>
        <dbReference type="EMBL" id="MBA0085290.1"/>
    </source>
</evidence>
<keyword evidence="2" id="KW-1185">Reference proteome</keyword>